<dbReference type="PANTHER" id="PTHR42829:SF2">
    <property type="entry name" value="NADH-UBIQUINONE OXIDOREDUCTASE CHAIN 5"/>
    <property type="match status" value="1"/>
</dbReference>
<feature type="transmembrane region" description="Helical" evidence="6">
    <location>
        <begin position="208"/>
        <end position="224"/>
    </location>
</feature>
<dbReference type="InterPro" id="IPR003945">
    <property type="entry name" value="NU5C-like"/>
</dbReference>
<dbReference type="GO" id="GO:0042773">
    <property type="term" value="P:ATP synthesis coupled electron transport"/>
    <property type="evidence" value="ECO:0007669"/>
    <property type="project" value="InterPro"/>
</dbReference>
<dbReference type="GO" id="GO:0008137">
    <property type="term" value="F:NADH dehydrogenase (ubiquinone) activity"/>
    <property type="evidence" value="ECO:0007669"/>
    <property type="project" value="InterPro"/>
</dbReference>
<feature type="transmembrane region" description="Helical" evidence="6">
    <location>
        <begin position="373"/>
        <end position="394"/>
    </location>
</feature>
<dbReference type="GO" id="GO:0003954">
    <property type="term" value="F:NADH dehydrogenase activity"/>
    <property type="evidence" value="ECO:0007669"/>
    <property type="project" value="TreeGrafter"/>
</dbReference>
<evidence type="ECO:0000256" key="5">
    <source>
        <dbReference type="RuleBase" id="RU000320"/>
    </source>
</evidence>
<feature type="transmembrane region" description="Helical" evidence="6">
    <location>
        <begin position="136"/>
        <end position="157"/>
    </location>
</feature>
<feature type="domain" description="NADH-Ubiquinone oxidoreductase (complex I) chain 5 N-terminal" evidence="8">
    <location>
        <begin position="68"/>
        <end position="115"/>
    </location>
</feature>
<dbReference type="InterPro" id="IPR001516">
    <property type="entry name" value="Proton_antipo_N"/>
</dbReference>
<comment type="caution">
    <text evidence="9">The sequence shown here is derived from an EMBL/GenBank/DDBJ whole genome shotgun (WGS) entry which is preliminary data.</text>
</comment>
<evidence type="ECO:0000256" key="2">
    <source>
        <dbReference type="ARBA" id="ARBA00022692"/>
    </source>
</evidence>
<feature type="transmembrane region" description="Helical" evidence="6">
    <location>
        <begin position="169"/>
        <end position="188"/>
    </location>
</feature>
<feature type="transmembrane region" description="Helical" evidence="6">
    <location>
        <begin position="275"/>
        <end position="296"/>
    </location>
</feature>
<feature type="transmembrane region" description="Helical" evidence="6">
    <location>
        <begin position="459"/>
        <end position="481"/>
    </location>
</feature>
<keyword evidence="10" id="KW-1185">Reference proteome</keyword>
<accession>A0AA89Q5L4</accession>
<evidence type="ECO:0000313" key="9">
    <source>
        <dbReference type="EMBL" id="MBB5813150.1"/>
    </source>
</evidence>
<evidence type="ECO:0000256" key="6">
    <source>
        <dbReference type="SAM" id="Phobius"/>
    </source>
</evidence>
<dbReference type="InterPro" id="IPR001750">
    <property type="entry name" value="ND/Mrp_TM"/>
</dbReference>
<dbReference type="GO" id="GO:0016020">
    <property type="term" value="C:membrane"/>
    <property type="evidence" value="ECO:0007669"/>
    <property type="project" value="UniProtKB-SubCell"/>
</dbReference>
<dbReference type="AlphaFoldDB" id="A0AA89Q5L4"/>
<dbReference type="GO" id="GO:0012505">
    <property type="term" value="C:endomembrane system"/>
    <property type="evidence" value="ECO:0007669"/>
    <property type="project" value="UniProtKB-SubCell"/>
</dbReference>
<dbReference type="InterPro" id="IPR018393">
    <property type="entry name" value="NADHpl_OxRdtase_5_subgr"/>
</dbReference>
<feature type="domain" description="NADH:quinone oxidoreductase/Mrp antiporter transmembrane" evidence="7">
    <location>
        <begin position="132"/>
        <end position="403"/>
    </location>
</feature>
<dbReference type="PRINTS" id="PR01435">
    <property type="entry name" value="NPOXDRDTASE5"/>
</dbReference>
<dbReference type="PRINTS" id="PR01434">
    <property type="entry name" value="NADHDHGNASE5"/>
</dbReference>
<dbReference type="Pfam" id="PF00361">
    <property type="entry name" value="Proton_antipo_M"/>
    <property type="match status" value="1"/>
</dbReference>
<organism evidence="9 10">
    <name type="scientific">Streptomyces collinus</name>
    <dbReference type="NCBI Taxonomy" id="42684"/>
    <lineage>
        <taxon>Bacteria</taxon>
        <taxon>Bacillati</taxon>
        <taxon>Actinomycetota</taxon>
        <taxon>Actinomycetes</taxon>
        <taxon>Kitasatosporales</taxon>
        <taxon>Streptomycetaceae</taxon>
        <taxon>Streptomyces</taxon>
    </lineage>
</organism>
<dbReference type="GO" id="GO:0015990">
    <property type="term" value="P:electron transport coupled proton transport"/>
    <property type="evidence" value="ECO:0007669"/>
    <property type="project" value="TreeGrafter"/>
</dbReference>
<keyword evidence="2 5" id="KW-0812">Transmembrane</keyword>
<sequence>MTTTTLAVLVPLLPFLGSVAGLLLGRTAPGFVRPLAVLPTLTSLVLAALVAMRQGGGAAVDSATELTPTGSVPIELALHIDGFAALVAVLVGLVASCVQIYSTGYLRDDPRYPSYAALVSLFTSAMLLVVYSGDLIVLLVGWEVMGICSYFLVGHYWETSEARAASLKAFLVTKLGDVPFLIGLFALATDAGSFRITRILGTVASGSLDHPTLIALLLLAGVAGKSAQFPLHTWLPDAMAGPTPVSALIHAATMVAAGVYFIARLLPVFEASQAAMVVLAVMAAVTMAGSALAALAQDDIKRVLAYSTIGQLGYMTGALAVGDRGAAVFHLLSHGAFKALLFLAAGVIIHAAGTNSLAAMSRMRNLRDRVPDAYWTMTVALLALAAIPPFSGFFSKEAVLGVAEHVVTGHTEHAPAAAGWIVLVAGLVTAVLTAAYATRLWLLAFRGRGTEAPDHGRQPLTMTVVLWVLAAPSLAFGAFAFRLLPDWFDGRDLSPTLTTSVLGTGVALVGGIVTYAAWRHTTALTARVPLGAVAAHPEGDAAQVEAEAIASHEPAYGDIAYAPDPADPGRLLLGPLHRHAAAGFHLDAVYTTVFVRPVRAGASLVRFLDREVVETYVRGAGALPRWLGTAVRRAQTGNVQTYVSALLAGTVVLAVAVVLVATGA</sequence>
<feature type="transmembrane region" description="Helical" evidence="6">
    <location>
        <begin position="112"/>
        <end position="130"/>
    </location>
</feature>
<evidence type="ECO:0000259" key="8">
    <source>
        <dbReference type="Pfam" id="PF00662"/>
    </source>
</evidence>
<keyword evidence="3 6" id="KW-1133">Transmembrane helix</keyword>
<keyword evidence="4 6" id="KW-0472">Membrane</keyword>
<dbReference type="EMBL" id="JACHLX010000001">
    <property type="protein sequence ID" value="MBB5813150.1"/>
    <property type="molecule type" value="Genomic_DNA"/>
</dbReference>
<feature type="transmembrane region" description="Helical" evidence="6">
    <location>
        <begin position="36"/>
        <end position="56"/>
    </location>
</feature>
<feature type="transmembrane region" description="Helical" evidence="6">
    <location>
        <begin position="245"/>
        <end position="263"/>
    </location>
</feature>
<dbReference type="PANTHER" id="PTHR42829">
    <property type="entry name" value="NADH-UBIQUINONE OXIDOREDUCTASE CHAIN 5"/>
    <property type="match status" value="1"/>
</dbReference>
<dbReference type="Gene3D" id="1.20.5.2700">
    <property type="match status" value="1"/>
</dbReference>
<proteinExistence type="predicted"/>
<feature type="transmembrane region" description="Helical" evidence="6">
    <location>
        <begin position="76"/>
        <end position="100"/>
    </location>
</feature>
<gene>
    <name evidence="9" type="ORF">HNR72_004178</name>
</gene>
<reference evidence="9 10" key="1">
    <citation type="submission" date="2020-08" db="EMBL/GenBank/DDBJ databases">
        <title>Sequencing the genomes of 1000 actinobacteria strains.</title>
        <authorList>
            <person name="Klenk H.-P."/>
        </authorList>
    </citation>
    <scope>NUCLEOTIDE SEQUENCE [LARGE SCALE GENOMIC DNA]</scope>
    <source>
        <strain evidence="9 10">DSM 40129</strain>
    </source>
</reference>
<evidence type="ECO:0000256" key="3">
    <source>
        <dbReference type="ARBA" id="ARBA00022989"/>
    </source>
</evidence>
<dbReference type="GeneID" id="93840604"/>
<dbReference type="RefSeq" id="WP_184848937.1">
    <property type="nucleotide sequence ID" value="NZ_BAABFE010000001.1"/>
</dbReference>
<feature type="transmembrane region" description="Helical" evidence="6">
    <location>
        <begin position="501"/>
        <end position="518"/>
    </location>
</feature>
<feature type="transmembrane region" description="Helical" evidence="6">
    <location>
        <begin position="414"/>
        <end position="438"/>
    </location>
</feature>
<name>A0AA89Q5L4_STRCU</name>
<feature type="transmembrane region" description="Helical" evidence="6">
    <location>
        <begin position="327"/>
        <end position="352"/>
    </location>
</feature>
<feature type="transmembrane region" description="Helical" evidence="6">
    <location>
        <begin position="303"/>
        <end position="321"/>
    </location>
</feature>
<dbReference type="Proteomes" id="UP000579531">
    <property type="component" value="Unassembled WGS sequence"/>
</dbReference>
<evidence type="ECO:0000256" key="1">
    <source>
        <dbReference type="ARBA" id="ARBA00004127"/>
    </source>
</evidence>
<protein>
    <submittedName>
        <fullName evidence="9">NADH-quinone oxidoreductase subunit L</fullName>
    </submittedName>
</protein>
<dbReference type="Pfam" id="PF00662">
    <property type="entry name" value="Proton_antipo_N"/>
    <property type="match status" value="1"/>
</dbReference>
<evidence type="ECO:0000259" key="7">
    <source>
        <dbReference type="Pfam" id="PF00361"/>
    </source>
</evidence>
<evidence type="ECO:0000256" key="4">
    <source>
        <dbReference type="ARBA" id="ARBA00023136"/>
    </source>
</evidence>
<dbReference type="NCBIfam" id="TIGR01974">
    <property type="entry name" value="NDH_I_L"/>
    <property type="match status" value="1"/>
</dbReference>
<evidence type="ECO:0000313" key="10">
    <source>
        <dbReference type="Proteomes" id="UP000579531"/>
    </source>
</evidence>
<feature type="transmembrane region" description="Helical" evidence="6">
    <location>
        <begin position="6"/>
        <end position="24"/>
    </location>
</feature>
<comment type="subcellular location">
    <subcellularLocation>
        <location evidence="1">Endomembrane system</location>
        <topology evidence="1">Multi-pass membrane protein</topology>
    </subcellularLocation>
    <subcellularLocation>
        <location evidence="5">Membrane</location>
        <topology evidence="5">Multi-pass membrane protein</topology>
    </subcellularLocation>
</comment>
<feature type="transmembrane region" description="Helical" evidence="6">
    <location>
        <begin position="642"/>
        <end position="661"/>
    </location>
</feature>